<evidence type="ECO:0000256" key="4">
    <source>
        <dbReference type="ARBA" id="ARBA00022737"/>
    </source>
</evidence>
<feature type="domain" description="Protein arginine N-methyltransferase" evidence="8">
    <location>
        <begin position="223"/>
        <end position="335"/>
    </location>
</feature>
<dbReference type="InterPro" id="IPR029063">
    <property type="entry name" value="SAM-dependent_MTases_sf"/>
</dbReference>
<comment type="function">
    <text evidence="6">Arginine methyltransferase that can both catalyze the formation of omega-N monomethylarginine (MMA) and symmetrical dimethylarginine (sDMA).</text>
</comment>
<reference evidence="9" key="1">
    <citation type="journal article" date="2017" name="Ticks Tick Borne Dis.">
        <title>An insight into the sialome of Hyalomma excavatum.</title>
        <authorList>
            <person name="Ribeiro J.M."/>
            <person name="Slovak M."/>
            <person name="Francischetti I.M."/>
        </authorList>
    </citation>
    <scope>NUCLEOTIDE SEQUENCE</scope>
    <source>
        <strain evidence="9">Samish</strain>
        <tissue evidence="9">Salivary glands</tissue>
    </source>
</reference>
<dbReference type="Gene3D" id="3.40.50.150">
    <property type="entry name" value="Vaccinia Virus protein VP39"/>
    <property type="match status" value="2"/>
</dbReference>
<comment type="function">
    <text evidence="5">Essential arginine methyltransferase that can both catalyze the formation of omega-N monomethylarginine (MMA) and symmetrical dimethylarginine (sDMA). Specifically mediates the symmetrical dimethylation of arginine residues in the small nuclear ribonucleoproteins SmD1 and SmD3.</text>
</comment>
<dbReference type="SUPFAM" id="SSF53335">
    <property type="entry name" value="S-adenosyl-L-methionine-dependent methyltransferases"/>
    <property type="match status" value="2"/>
</dbReference>
<evidence type="ECO:0000256" key="6">
    <source>
        <dbReference type="PIRNR" id="PIRNR036946"/>
    </source>
</evidence>
<organism evidence="9">
    <name type="scientific">Hyalomma excavatum</name>
    <dbReference type="NCBI Taxonomy" id="257692"/>
    <lineage>
        <taxon>Eukaryota</taxon>
        <taxon>Metazoa</taxon>
        <taxon>Ecdysozoa</taxon>
        <taxon>Arthropoda</taxon>
        <taxon>Chelicerata</taxon>
        <taxon>Arachnida</taxon>
        <taxon>Acari</taxon>
        <taxon>Parasitiformes</taxon>
        <taxon>Ixodida</taxon>
        <taxon>Ixodoidea</taxon>
        <taxon>Ixodidae</taxon>
        <taxon>Hyalomminae</taxon>
        <taxon>Hyalomma</taxon>
    </lineage>
</organism>
<dbReference type="Pfam" id="PF22528">
    <property type="entry name" value="PRMT_C"/>
    <property type="match status" value="1"/>
</dbReference>
<dbReference type="AlphaFoldDB" id="A0A131XBD6"/>
<evidence type="ECO:0000259" key="8">
    <source>
        <dbReference type="Pfam" id="PF22528"/>
    </source>
</evidence>
<dbReference type="CDD" id="cd02440">
    <property type="entry name" value="AdoMet_MTases"/>
    <property type="match status" value="1"/>
</dbReference>
<keyword evidence="4" id="KW-0677">Repeat</keyword>
<dbReference type="PROSITE" id="PS51678">
    <property type="entry name" value="SAM_MT_PRMT"/>
    <property type="match status" value="1"/>
</dbReference>
<evidence type="ECO:0000256" key="1">
    <source>
        <dbReference type="ARBA" id="ARBA00022603"/>
    </source>
</evidence>
<dbReference type="Gene3D" id="2.70.160.11">
    <property type="entry name" value="Hnrnp arginine n-methyltransferase1"/>
    <property type="match status" value="2"/>
</dbReference>
<dbReference type="PANTHER" id="PTHR11006:SF4">
    <property type="entry name" value="PROTEIN ARGININE N-METHYLTRANSFERASE 7"/>
    <property type="match status" value="1"/>
</dbReference>
<evidence type="ECO:0000256" key="5">
    <source>
        <dbReference type="ARBA" id="ARBA00025081"/>
    </source>
</evidence>
<dbReference type="InterPro" id="IPR055135">
    <property type="entry name" value="PRMT_dom"/>
</dbReference>
<comment type="similarity">
    <text evidence="6">Belongs to the class I-like SAM-binding methyltransferase superfamily. Protein arginine N-methyltransferase family. PRMT7 subfamily.</text>
</comment>
<dbReference type="FunFam" id="3.40.50.150:FF:000070">
    <property type="entry name" value="Protein arginine N-methyltransferase 7"/>
    <property type="match status" value="1"/>
</dbReference>
<evidence type="ECO:0000256" key="7">
    <source>
        <dbReference type="PROSITE-ProRule" id="PRU01015"/>
    </source>
</evidence>
<dbReference type="FunFam" id="3.40.50.150:FF:000071">
    <property type="entry name" value="Protein arginine N-methyltransferase 7"/>
    <property type="match status" value="1"/>
</dbReference>
<evidence type="ECO:0000313" key="9">
    <source>
        <dbReference type="EMBL" id="JAP64239.1"/>
    </source>
</evidence>
<sequence length="675" mass="75814">MDVENMMENPLTGIHEPIEIDERRDFKQEIARCAFADMLHDHERNYCYHQAIRKAIDQVHHSGKKAVVLDIGTGSGLLAMMAATCGAEVVYACEEVEEIAKCAKQVIEDNQLEDKIHVIPKNSTKLQVGPGKDIPEQANIIVAEVFDTELIGEGAIETFRDACRRLATEDCIMIPYAASWYAQVLESSFLRSCRTPNAVQVTPELKVEIPPSVLDCPGSLMAFDIQLSQLKTEDFVCVTRPVIVFSYIFPEMKELENEESERLHLMAETEAVCHAVVMWWALQMDKDGDIQLSCAPHWAHPDGRNQAWRDHWIQAVYFPPKEIKVVPWESFSLVVRRRRCNICVSLSKSSSPEEPELPHCTCGLHRYSSHTRVSALSDSSRHAIYHAALRKVITQDSVCLCVGSDIMLPLMASKLGAEVYVILEDGAAGDLLKSYADYNEAKNITLVQKDAFYLCEQQPQKRASVLLGEPHFSTSTLPWHNLKFWFRKHSLRHLMCPEDGLVTIPQGFCLKAVAVEFAELWKIKAPVCVVGGLDLRSFASLIEEAQSVADDPVEPQPLWEYPCKAMTKEFIILQLDLKNDPDMTSNISSSGVIAIESNGSCNGLALWTEFKLDSSNSITSGPTQEIVPGQQIVWDRFSRQGVHLLKNTSLYPKVIKWDFTFSLSNGCMSFDFEGQ</sequence>
<accession>A0A131XBD6</accession>
<dbReference type="GO" id="GO:0032259">
    <property type="term" value="P:methylation"/>
    <property type="evidence" value="ECO:0007669"/>
    <property type="project" value="UniProtKB-KW"/>
</dbReference>
<dbReference type="EMBL" id="GEFH01004342">
    <property type="protein sequence ID" value="JAP64239.1"/>
    <property type="molecule type" value="mRNA"/>
</dbReference>
<dbReference type="GO" id="GO:0016274">
    <property type="term" value="F:protein-arginine N-methyltransferase activity"/>
    <property type="evidence" value="ECO:0007669"/>
    <property type="project" value="InterPro"/>
</dbReference>
<dbReference type="PIRSF" id="PIRSF036946">
    <property type="entry name" value="Arg_N-mtase"/>
    <property type="match status" value="1"/>
</dbReference>
<dbReference type="Pfam" id="PF06325">
    <property type="entry name" value="PrmA"/>
    <property type="match status" value="1"/>
</dbReference>
<protein>
    <recommendedName>
        <fullName evidence="6">Protein arginine N-methyltransferase</fullName>
        <ecNumber evidence="6">2.1.1.-</ecNumber>
    </recommendedName>
</protein>
<keyword evidence="1 7" id="KW-0489">Methyltransferase</keyword>
<dbReference type="PANTHER" id="PTHR11006">
    <property type="entry name" value="PROTEIN ARGININE N-METHYLTRANSFERASE"/>
    <property type="match status" value="1"/>
</dbReference>
<dbReference type="GO" id="GO:0042054">
    <property type="term" value="F:histone methyltransferase activity"/>
    <property type="evidence" value="ECO:0007669"/>
    <property type="project" value="TreeGrafter"/>
</dbReference>
<keyword evidence="2 7" id="KW-0808">Transferase</keyword>
<name>A0A131XBD6_9ACAR</name>
<dbReference type="EC" id="2.1.1.-" evidence="6"/>
<evidence type="ECO:0000256" key="3">
    <source>
        <dbReference type="ARBA" id="ARBA00022691"/>
    </source>
</evidence>
<proteinExistence type="evidence at transcript level"/>
<dbReference type="InterPro" id="IPR025799">
    <property type="entry name" value="Arg_MeTrfase"/>
</dbReference>
<keyword evidence="3 7" id="KW-0949">S-adenosyl-L-methionine</keyword>
<evidence type="ECO:0000256" key="2">
    <source>
        <dbReference type="ARBA" id="ARBA00022679"/>
    </source>
</evidence>
<dbReference type="InterPro" id="IPR014644">
    <property type="entry name" value="MeTrfase_PRMT7"/>
</dbReference>